<feature type="region of interest" description="Disordered" evidence="1">
    <location>
        <begin position="120"/>
        <end position="181"/>
    </location>
</feature>
<feature type="region of interest" description="Disordered" evidence="1">
    <location>
        <begin position="72"/>
        <end position="101"/>
    </location>
</feature>
<protein>
    <submittedName>
        <fullName evidence="2">Uncharacterized protein</fullName>
    </submittedName>
</protein>
<sequence>MAKQCGDNINPAIHTPIKQEPQTIGLERYGSSSSAPPTPQIFISMEHGQQEFQPSISLGITWSKLTEDMSRRDRFQGPYGNHQRLESHQAVQTPGGKENRIRENKATIQAIEEQLNQTRPTQIDSGSQGAGQISSPVASHHSETKKSLTRTHHSSQLQAVSRRRQGYKVKNKTSFNQRKRE</sequence>
<name>A0A9Q3PEY8_9BASI</name>
<comment type="caution">
    <text evidence="2">The sequence shown here is derived from an EMBL/GenBank/DDBJ whole genome shotgun (WGS) entry which is preliminary data.</text>
</comment>
<feature type="region of interest" description="Disordered" evidence="1">
    <location>
        <begin position="1"/>
        <end position="39"/>
    </location>
</feature>
<feature type="compositionally biased region" description="Polar residues" evidence="1">
    <location>
        <begin position="120"/>
        <end position="137"/>
    </location>
</feature>
<reference evidence="2" key="1">
    <citation type="submission" date="2021-03" db="EMBL/GenBank/DDBJ databases">
        <title>Draft genome sequence of rust myrtle Austropuccinia psidii MF-1, a brazilian biotype.</title>
        <authorList>
            <person name="Quecine M.C."/>
            <person name="Pachon D.M.R."/>
            <person name="Bonatelli M.L."/>
            <person name="Correr F.H."/>
            <person name="Franceschini L.M."/>
            <person name="Leite T.F."/>
            <person name="Margarido G.R.A."/>
            <person name="Almeida C.A."/>
            <person name="Ferrarezi J.A."/>
            <person name="Labate C.A."/>
        </authorList>
    </citation>
    <scope>NUCLEOTIDE SEQUENCE</scope>
    <source>
        <strain evidence="2">MF-1</strain>
    </source>
</reference>
<dbReference type="Proteomes" id="UP000765509">
    <property type="component" value="Unassembled WGS sequence"/>
</dbReference>
<evidence type="ECO:0000313" key="3">
    <source>
        <dbReference type="Proteomes" id="UP000765509"/>
    </source>
</evidence>
<dbReference type="EMBL" id="AVOT02066372">
    <property type="protein sequence ID" value="MBW0558187.1"/>
    <property type="molecule type" value="Genomic_DNA"/>
</dbReference>
<gene>
    <name evidence="2" type="ORF">O181_097902</name>
</gene>
<evidence type="ECO:0000256" key="1">
    <source>
        <dbReference type="SAM" id="MobiDB-lite"/>
    </source>
</evidence>
<feature type="compositionally biased region" description="Basic residues" evidence="1">
    <location>
        <begin position="161"/>
        <end position="181"/>
    </location>
</feature>
<accession>A0A9Q3PEY8</accession>
<dbReference type="AlphaFoldDB" id="A0A9Q3PEY8"/>
<evidence type="ECO:0000313" key="2">
    <source>
        <dbReference type="EMBL" id="MBW0558187.1"/>
    </source>
</evidence>
<proteinExistence type="predicted"/>
<keyword evidence="3" id="KW-1185">Reference proteome</keyword>
<organism evidence="2 3">
    <name type="scientific">Austropuccinia psidii MF-1</name>
    <dbReference type="NCBI Taxonomy" id="1389203"/>
    <lineage>
        <taxon>Eukaryota</taxon>
        <taxon>Fungi</taxon>
        <taxon>Dikarya</taxon>
        <taxon>Basidiomycota</taxon>
        <taxon>Pucciniomycotina</taxon>
        <taxon>Pucciniomycetes</taxon>
        <taxon>Pucciniales</taxon>
        <taxon>Sphaerophragmiaceae</taxon>
        <taxon>Austropuccinia</taxon>
    </lineage>
</organism>